<evidence type="ECO:0000313" key="4">
    <source>
        <dbReference type="EMBL" id="CAK5283052.1"/>
    </source>
</evidence>
<keyword evidence="5" id="KW-1185">Reference proteome</keyword>
<keyword evidence="1 2" id="KW-0732">Signal</keyword>
<dbReference type="InterPro" id="IPR018466">
    <property type="entry name" value="Kre9/Knh1-like_N"/>
</dbReference>
<evidence type="ECO:0000256" key="2">
    <source>
        <dbReference type="SAM" id="SignalP"/>
    </source>
</evidence>
<protein>
    <recommendedName>
        <fullName evidence="3">Yeast cell wall synthesis Kre9/Knh1-like N-terminal domain-containing protein</fullName>
    </recommendedName>
</protein>
<evidence type="ECO:0000313" key="5">
    <source>
        <dbReference type="Proteomes" id="UP001295794"/>
    </source>
</evidence>
<feature type="domain" description="Yeast cell wall synthesis Kre9/Knh1-like N-terminal" evidence="3">
    <location>
        <begin position="34"/>
        <end position="115"/>
    </location>
</feature>
<proteinExistence type="predicted"/>
<feature type="chain" id="PRO_5042078642" description="Yeast cell wall synthesis Kre9/Knh1-like N-terminal domain-containing protein" evidence="2">
    <location>
        <begin position="22"/>
        <end position="192"/>
    </location>
</feature>
<reference evidence="4" key="1">
    <citation type="submission" date="2023-11" db="EMBL/GenBank/DDBJ databases">
        <authorList>
            <person name="De Vega J J."/>
            <person name="De Vega J J."/>
        </authorList>
    </citation>
    <scope>NUCLEOTIDE SEQUENCE</scope>
</reference>
<feature type="signal peptide" evidence="2">
    <location>
        <begin position="1"/>
        <end position="21"/>
    </location>
</feature>
<evidence type="ECO:0000259" key="3">
    <source>
        <dbReference type="Pfam" id="PF10342"/>
    </source>
</evidence>
<dbReference type="EMBL" id="CAVNYO010000465">
    <property type="protein sequence ID" value="CAK5283052.1"/>
    <property type="molecule type" value="Genomic_DNA"/>
</dbReference>
<organism evidence="4 5">
    <name type="scientific">Mycena citricolor</name>
    <dbReference type="NCBI Taxonomy" id="2018698"/>
    <lineage>
        <taxon>Eukaryota</taxon>
        <taxon>Fungi</taxon>
        <taxon>Dikarya</taxon>
        <taxon>Basidiomycota</taxon>
        <taxon>Agaricomycotina</taxon>
        <taxon>Agaricomycetes</taxon>
        <taxon>Agaricomycetidae</taxon>
        <taxon>Agaricales</taxon>
        <taxon>Marasmiineae</taxon>
        <taxon>Mycenaceae</taxon>
        <taxon>Mycena</taxon>
    </lineage>
</organism>
<dbReference type="AlphaFoldDB" id="A0AAD2HZI5"/>
<dbReference type="Pfam" id="PF10342">
    <property type="entry name" value="Kre9_KNH"/>
    <property type="match status" value="1"/>
</dbReference>
<sequence length="192" mass="18882">MFSTMIPALTLALALTSQVNALSNLQAPSGATVNRNMTVTWSSDSSDSGTFTLALFSAAINQTYTGGLALANTVEPSKNQVTVLFPPFDPGSYSLAVISSSNSSDVLATSGQFTVNPAPSGSQKLSPTAAASSVASAISSIASSISSSIVSASASASANPSPSAAAKSGATRTSVFSLGAVVAAVLIQALAA</sequence>
<accession>A0AAD2HZI5</accession>
<dbReference type="Proteomes" id="UP001295794">
    <property type="component" value="Unassembled WGS sequence"/>
</dbReference>
<gene>
    <name evidence="4" type="ORF">MYCIT1_LOCUS35284</name>
</gene>
<evidence type="ECO:0000256" key="1">
    <source>
        <dbReference type="ARBA" id="ARBA00022729"/>
    </source>
</evidence>
<comment type="caution">
    <text evidence="4">The sequence shown here is derived from an EMBL/GenBank/DDBJ whole genome shotgun (WGS) entry which is preliminary data.</text>
</comment>
<name>A0AAD2HZI5_9AGAR</name>